<sequence>MIKFALEERPQGSQLVLATGSLHGVELSGREINPEAKEQLLRADQYEVVREHMLPFMNAVLED</sequence>
<dbReference type="AlphaFoldDB" id="X7EJG4"/>
<comment type="caution">
    <text evidence="1">The sequence shown here is derived from an EMBL/GenBank/DDBJ whole genome shotgun (WGS) entry which is preliminary data.</text>
</comment>
<dbReference type="EMBL" id="JALZ01000006">
    <property type="protein sequence ID" value="ETX15288.1"/>
    <property type="molecule type" value="Genomic_DNA"/>
</dbReference>
<gene>
    <name evidence="1" type="ORF">OCH239_18510</name>
</gene>
<dbReference type="Proteomes" id="UP000022447">
    <property type="component" value="Unassembled WGS sequence"/>
</dbReference>
<evidence type="ECO:0000313" key="1">
    <source>
        <dbReference type="EMBL" id="ETX15288.1"/>
    </source>
</evidence>
<evidence type="ECO:0000313" key="2">
    <source>
        <dbReference type="Proteomes" id="UP000022447"/>
    </source>
</evidence>
<accession>X7EJG4</accession>
<protein>
    <submittedName>
        <fullName evidence="1">Uncharacterized protein</fullName>
    </submittedName>
</protein>
<proteinExistence type="predicted"/>
<reference evidence="1 2" key="1">
    <citation type="submission" date="2014-01" db="EMBL/GenBank/DDBJ databases">
        <title>Roseivivax halodurans JCM 10272 Genome Sequencing.</title>
        <authorList>
            <person name="Lai Q."/>
            <person name="Li G."/>
            <person name="Shao Z."/>
        </authorList>
    </citation>
    <scope>NUCLEOTIDE SEQUENCE [LARGE SCALE GENOMIC DNA]</scope>
    <source>
        <strain evidence="1 2">JCM 10272</strain>
    </source>
</reference>
<name>X7EJG4_9RHOB</name>
<organism evidence="1 2">
    <name type="scientific">Roseivivax halodurans JCM 10272</name>
    <dbReference type="NCBI Taxonomy" id="1449350"/>
    <lineage>
        <taxon>Bacteria</taxon>
        <taxon>Pseudomonadati</taxon>
        <taxon>Pseudomonadota</taxon>
        <taxon>Alphaproteobacteria</taxon>
        <taxon>Rhodobacterales</taxon>
        <taxon>Roseobacteraceae</taxon>
        <taxon>Roseivivax</taxon>
    </lineage>
</organism>
<keyword evidence="2" id="KW-1185">Reference proteome</keyword>